<accession>A0A836G2F6</accession>
<evidence type="ECO:0000313" key="3">
    <source>
        <dbReference type="EMBL" id="KAG5464909.1"/>
    </source>
</evidence>
<feature type="region of interest" description="Disordered" evidence="2">
    <location>
        <begin position="193"/>
        <end position="264"/>
    </location>
</feature>
<dbReference type="KEGG" id="loi:92356373"/>
<comment type="caution">
    <text evidence="3">The sequence shown here is derived from an EMBL/GenBank/DDBJ whole genome shotgun (WGS) entry which is preliminary data.</text>
</comment>
<dbReference type="SMR" id="A0A836G2F6"/>
<keyword evidence="1" id="KW-0175">Coiled coil</keyword>
<gene>
    <name evidence="3" type="ORF">LSCM4_00356</name>
</gene>
<name>A0A836G2F6_9TRYP</name>
<dbReference type="RefSeq" id="XP_067058540.1">
    <property type="nucleotide sequence ID" value="XM_067202439.1"/>
</dbReference>
<dbReference type="PANTHER" id="PTHR38019">
    <property type="entry name" value="KDA ANTIGEN P200, PUTATIVE-RELATED"/>
    <property type="match status" value="1"/>
</dbReference>
<feature type="compositionally biased region" description="Low complexity" evidence="2">
    <location>
        <begin position="145"/>
        <end position="176"/>
    </location>
</feature>
<feature type="compositionally biased region" description="Polar residues" evidence="2">
    <location>
        <begin position="235"/>
        <end position="246"/>
    </location>
</feature>
<feature type="region of interest" description="Disordered" evidence="2">
    <location>
        <begin position="128"/>
        <end position="176"/>
    </location>
</feature>
<reference evidence="4" key="2">
    <citation type="journal article" date="2021" name="Sci. Data">
        <title>Chromosome-scale genome sequencing, assembly and annotation of six genomes from subfamily Leishmaniinae.</title>
        <authorList>
            <person name="Almutairi H."/>
            <person name="Urbaniak M.D."/>
            <person name="Bates M.D."/>
            <person name="Jariyapan N."/>
            <person name="Kwakye-Nuako G."/>
            <person name="Thomaz Soccol V."/>
            <person name="Al-Salem W.S."/>
            <person name="Dillon R.J."/>
            <person name="Bates P.A."/>
            <person name="Gatherer D."/>
        </authorList>
    </citation>
    <scope>NUCLEOTIDE SEQUENCE [LARGE SCALE GENOMIC DNA]</scope>
</reference>
<sequence>MSWAKDSLHKLSCYGSITLPNIPRIAADEKSRQKYLSEYDKYEPELRRHHLGAAETTNTIGLKDVPADFDRTVPSLLGPTEAEQEYERACESRKAPALRKGYRGAGTRASHVAAADVFTPSARKLISPKLSQVARSDEEPQQRVTPSASRPSSAISTTATSSAAAEAGEKAAPVAPVEADGTRAWAAAVIEAAPAHTPRPPSALPKRKPATATPPMSQPRARTAPSLKPPLATSRLGQRSGPSSATPARVARPSPPPQERPLRAATPATALTAESTARLLRVLLNPPPQYIASLHLDLSFFDLGWLQSGQAAPHRLTTIANHFNNNEALPRFRINSPRSVITLLKNGASPKDWDPESGAASAPAMSSLGSATKEIAAVQAEVCAHRRAYVQAQRDALRRSLQDSYSTLCACAPLNDVVSWYRRLNEADMLSDAVCEEEELLPLATVVRQRQERQRRVFKSNKVRLMREVQHAKELQDHESASMQRKLQAEAEAEEERRHKALEEQEARRLVQARLEAHQAERQRWEEAYRQRLQARLERAETRKAERMAAREKQLQAMQELREARETERVRRLERKTALLEEQAVAQEQKRREKEVKCEELRAMREARLAEEHRALAEKQQRAACLREEARQRAAEAEEAMRRAALQRQLDAEERLRGFQARRQEEAAQRAAVTAVHHEHLNEARSQALAKEELFKATLVEKHLQEEERYCNTRARQLADIMWRREAEWEQEEAKAYVVLQLQRIAEFKKLHTVASLLEKCKAACAVVRQRERICEQAMRAREKLRAERDALKHLMSSLPQ</sequence>
<dbReference type="GeneID" id="92356373"/>
<dbReference type="EMBL" id="JAFHLR010000036">
    <property type="protein sequence ID" value="KAG5464909.1"/>
    <property type="molecule type" value="Genomic_DNA"/>
</dbReference>
<organism evidence="3 4">
    <name type="scientific">Leishmania orientalis</name>
    <dbReference type="NCBI Taxonomy" id="2249476"/>
    <lineage>
        <taxon>Eukaryota</taxon>
        <taxon>Discoba</taxon>
        <taxon>Euglenozoa</taxon>
        <taxon>Kinetoplastea</taxon>
        <taxon>Metakinetoplastina</taxon>
        <taxon>Trypanosomatida</taxon>
        <taxon>Trypanosomatidae</taxon>
        <taxon>Leishmaniinae</taxon>
        <taxon>Leishmania</taxon>
    </lineage>
</organism>
<protein>
    <submittedName>
        <fullName evidence="3">Uncharacterized protein</fullName>
    </submittedName>
</protein>
<feature type="coiled-coil region" evidence="1">
    <location>
        <begin position="768"/>
        <end position="795"/>
    </location>
</feature>
<dbReference type="PANTHER" id="PTHR38019:SF1">
    <property type="entry name" value="N-ACETYLTRANSFERASE DOMAIN-CONTAINING PROTEIN"/>
    <property type="match status" value="1"/>
</dbReference>
<dbReference type="AlphaFoldDB" id="A0A836G2F6"/>
<keyword evidence="4" id="KW-1185">Reference proteome</keyword>
<dbReference type="Proteomes" id="UP000674143">
    <property type="component" value="Unassembled WGS sequence"/>
</dbReference>
<reference evidence="4" key="1">
    <citation type="journal article" date="2021" name="Microbiol. Resour. Announc.">
        <title>LGAAP: Leishmaniinae Genome Assembly and Annotation Pipeline.</title>
        <authorList>
            <person name="Almutairi H."/>
            <person name="Urbaniak M.D."/>
            <person name="Bates M.D."/>
            <person name="Jariyapan N."/>
            <person name="Kwakye-Nuako G."/>
            <person name="Thomaz-Soccol V."/>
            <person name="Al-Salem W.S."/>
            <person name="Dillon R.J."/>
            <person name="Bates P.A."/>
            <person name="Gatherer D."/>
        </authorList>
    </citation>
    <scope>NUCLEOTIDE SEQUENCE [LARGE SCALE GENOMIC DNA]</scope>
</reference>
<feature type="region of interest" description="Disordered" evidence="2">
    <location>
        <begin position="472"/>
        <end position="500"/>
    </location>
</feature>
<evidence type="ECO:0000256" key="2">
    <source>
        <dbReference type="SAM" id="MobiDB-lite"/>
    </source>
</evidence>
<proteinExistence type="predicted"/>
<evidence type="ECO:0000313" key="4">
    <source>
        <dbReference type="Proteomes" id="UP000674143"/>
    </source>
</evidence>
<evidence type="ECO:0000256" key="1">
    <source>
        <dbReference type="SAM" id="Coils"/>
    </source>
</evidence>